<evidence type="ECO:0000256" key="4">
    <source>
        <dbReference type="ARBA" id="ARBA00022679"/>
    </source>
</evidence>
<evidence type="ECO:0000256" key="3">
    <source>
        <dbReference type="ARBA" id="ARBA00022676"/>
    </source>
</evidence>
<reference evidence="10 11" key="1">
    <citation type="journal article" date="2016" name="Nat. Commun.">
        <title>Thousands of microbial genomes shed light on interconnected biogeochemical processes in an aquifer system.</title>
        <authorList>
            <person name="Anantharaman K."/>
            <person name="Brown C.T."/>
            <person name="Hug L.A."/>
            <person name="Sharon I."/>
            <person name="Castelle C.J."/>
            <person name="Probst A.J."/>
            <person name="Thomas B.C."/>
            <person name="Singh A."/>
            <person name="Wilkins M.J."/>
            <person name="Karaoz U."/>
            <person name="Brodie E.L."/>
            <person name="Williams K.H."/>
            <person name="Hubbard S.S."/>
            <person name="Banfield J.F."/>
        </authorList>
    </citation>
    <scope>NUCLEOTIDE SEQUENCE [LARGE SCALE GENOMIC DNA]</scope>
</reference>
<feature type="transmembrane region" description="Helical" evidence="8">
    <location>
        <begin position="396"/>
        <end position="415"/>
    </location>
</feature>
<evidence type="ECO:0000256" key="8">
    <source>
        <dbReference type="SAM" id="Phobius"/>
    </source>
</evidence>
<dbReference type="Proteomes" id="UP000178943">
    <property type="component" value="Unassembled WGS sequence"/>
</dbReference>
<organism evidence="10 11">
    <name type="scientific">Candidatus Fischerbacteria bacterium RBG_13_37_8</name>
    <dbReference type="NCBI Taxonomy" id="1817863"/>
    <lineage>
        <taxon>Bacteria</taxon>
        <taxon>Candidatus Fischeribacteriota</taxon>
    </lineage>
</organism>
<protein>
    <recommendedName>
        <fullName evidence="9">Glycosyltransferase RgtA/B/C/D-like domain-containing protein</fullName>
    </recommendedName>
</protein>
<evidence type="ECO:0000256" key="6">
    <source>
        <dbReference type="ARBA" id="ARBA00022989"/>
    </source>
</evidence>
<feature type="transmembrane region" description="Helical" evidence="8">
    <location>
        <begin position="86"/>
        <end position="108"/>
    </location>
</feature>
<evidence type="ECO:0000256" key="2">
    <source>
        <dbReference type="ARBA" id="ARBA00022475"/>
    </source>
</evidence>
<dbReference type="Pfam" id="PF13231">
    <property type="entry name" value="PMT_2"/>
    <property type="match status" value="1"/>
</dbReference>
<accession>A0A1F5VNA4</accession>
<feature type="transmembrane region" description="Helical" evidence="8">
    <location>
        <begin position="362"/>
        <end position="384"/>
    </location>
</feature>
<dbReference type="InterPro" id="IPR038731">
    <property type="entry name" value="RgtA/B/C-like"/>
</dbReference>
<keyword evidence="5 8" id="KW-0812">Transmembrane</keyword>
<proteinExistence type="predicted"/>
<comment type="subcellular location">
    <subcellularLocation>
        <location evidence="1">Cell membrane</location>
        <topology evidence="1">Multi-pass membrane protein</topology>
    </subcellularLocation>
</comment>
<keyword evidence="6 8" id="KW-1133">Transmembrane helix</keyword>
<evidence type="ECO:0000256" key="5">
    <source>
        <dbReference type="ARBA" id="ARBA00022692"/>
    </source>
</evidence>
<keyword evidence="3" id="KW-0328">Glycosyltransferase</keyword>
<dbReference type="EMBL" id="MFGW01000127">
    <property type="protein sequence ID" value="OGF64885.1"/>
    <property type="molecule type" value="Genomic_DNA"/>
</dbReference>
<feature type="transmembrane region" description="Helical" evidence="8">
    <location>
        <begin position="7"/>
        <end position="29"/>
    </location>
</feature>
<dbReference type="GO" id="GO:0016763">
    <property type="term" value="F:pentosyltransferase activity"/>
    <property type="evidence" value="ECO:0007669"/>
    <property type="project" value="TreeGrafter"/>
</dbReference>
<sequence>MNKIKQLLLIAFIIRLILPIIAFLASPVYENFYIHYDSEHYISLAKEIAQNGRFYFANQYQLYRTPGYPLFLVPAVLSGNVEWTTIFLQIILSCGIIYLVYNVSLLLFKNTSAAYFSALLYTFEPLSILYCSRIMSETLFTFLTYLFLYLLLCYFEYNLNIYLYLSSIVLVFAIYVRTVLYYFPVILIITAIIYIIFKWNQRKKYLLAFSSFFGIIIILVGAWHVRNGLLTGYWGFSIISDVTIYLFHGSSVIAEKQNIYLLDAQKQLMEYNSNLKSKEKLTLAENYKRLRQEGIRIILNNPLLFLKAYTKGLFQLMFDAGTADYLHLFHYNAKYLAQVFIKINQNYFNSIMVLARSSLRLFMLYSLLMLILLLYIVLAGRALFTRKIYWKRETAVFFIMLLYVFLVSGGVLGNARYRHPIMPGLSILAGYSLHNILLKLHKPAK</sequence>
<dbReference type="GO" id="GO:0005886">
    <property type="term" value="C:plasma membrane"/>
    <property type="evidence" value="ECO:0007669"/>
    <property type="project" value="UniProtKB-SubCell"/>
</dbReference>
<dbReference type="PANTHER" id="PTHR33908">
    <property type="entry name" value="MANNOSYLTRANSFERASE YKCB-RELATED"/>
    <property type="match status" value="1"/>
</dbReference>
<dbReference type="PANTHER" id="PTHR33908:SF11">
    <property type="entry name" value="MEMBRANE PROTEIN"/>
    <property type="match status" value="1"/>
</dbReference>
<feature type="transmembrane region" description="Helical" evidence="8">
    <location>
        <begin position="205"/>
        <end position="225"/>
    </location>
</feature>
<evidence type="ECO:0000313" key="11">
    <source>
        <dbReference type="Proteomes" id="UP000178943"/>
    </source>
</evidence>
<feature type="transmembrane region" description="Helical" evidence="8">
    <location>
        <begin position="139"/>
        <end position="157"/>
    </location>
</feature>
<dbReference type="InterPro" id="IPR050297">
    <property type="entry name" value="LipidA_mod_glycosyltrf_83"/>
</dbReference>
<evidence type="ECO:0000256" key="7">
    <source>
        <dbReference type="ARBA" id="ARBA00023136"/>
    </source>
</evidence>
<dbReference type="STRING" id="1817863.A2Y62_13255"/>
<gene>
    <name evidence="10" type="ORF">A2Y62_13255</name>
</gene>
<keyword evidence="4" id="KW-0808">Transferase</keyword>
<evidence type="ECO:0000259" key="9">
    <source>
        <dbReference type="Pfam" id="PF13231"/>
    </source>
</evidence>
<dbReference type="AlphaFoldDB" id="A0A1F5VNA4"/>
<name>A0A1F5VNA4_9BACT</name>
<feature type="transmembrane region" description="Helical" evidence="8">
    <location>
        <begin position="231"/>
        <end position="248"/>
    </location>
</feature>
<comment type="caution">
    <text evidence="10">The sequence shown here is derived from an EMBL/GenBank/DDBJ whole genome shotgun (WGS) entry which is preliminary data.</text>
</comment>
<dbReference type="GO" id="GO:0009103">
    <property type="term" value="P:lipopolysaccharide biosynthetic process"/>
    <property type="evidence" value="ECO:0007669"/>
    <property type="project" value="UniProtKB-ARBA"/>
</dbReference>
<evidence type="ECO:0000256" key="1">
    <source>
        <dbReference type="ARBA" id="ARBA00004651"/>
    </source>
</evidence>
<evidence type="ECO:0000313" key="10">
    <source>
        <dbReference type="EMBL" id="OGF64885.1"/>
    </source>
</evidence>
<feature type="domain" description="Glycosyltransferase RgtA/B/C/D-like" evidence="9">
    <location>
        <begin position="77"/>
        <end position="218"/>
    </location>
</feature>
<keyword evidence="2" id="KW-1003">Cell membrane</keyword>
<feature type="transmembrane region" description="Helical" evidence="8">
    <location>
        <begin position="163"/>
        <end position="196"/>
    </location>
</feature>
<keyword evidence="7 8" id="KW-0472">Membrane</keyword>